<dbReference type="InterPro" id="IPR004390">
    <property type="entry name" value="SR_rcpt_FtsY"/>
</dbReference>
<evidence type="ECO:0000256" key="1">
    <source>
        <dbReference type="ARBA" id="ARBA00004413"/>
    </source>
</evidence>
<dbReference type="SUPFAM" id="SSF52540">
    <property type="entry name" value="P-loop containing nucleoside triphosphate hydrolases"/>
    <property type="match status" value="1"/>
</dbReference>
<evidence type="ECO:0000259" key="11">
    <source>
        <dbReference type="SMART" id="SM00962"/>
    </source>
</evidence>
<gene>
    <name evidence="12" type="ORF">UFOPK1643_00130</name>
</gene>
<dbReference type="InterPro" id="IPR000897">
    <property type="entry name" value="SRP54_GTPase_dom"/>
</dbReference>
<dbReference type="InterPro" id="IPR027417">
    <property type="entry name" value="P-loop_NTPase"/>
</dbReference>
<evidence type="ECO:0000256" key="9">
    <source>
        <dbReference type="ARBA" id="ARBA00023170"/>
    </source>
</evidence>
<evidence type="ECO:0000256" key="2">
    <source>
        <dbReference type="ARBA" id="ARBA00008531"/>
    </source>
</evidence>
<evidence type="ECO:0000256" key="3">
    <source>
        <dbReference type="ARBA" id="ARBA00022475"/>
    </source>
</evidence>
<dbReference type="FunFam" id="3.40.50.300:FF:000053">
    <property type="entry name" value="Signal recognition particle receptor FtsY"/>
    <property type="match status" value="1"/>
</dbReference>
<keyword evidence="6" id="KW-0378">Hydrolase</keyword>
<dbReference type="GO" id="GO:0006614">
    <property type="term" value="P:SRP-dependent cotranslational protein targeting to membrane"/>
    <property type="evidence" value="ECO:0007669"/>
    <property type="project" value="InterPro"/>
</dbReference>
<dbReference type="Pfam" id="PF00448">
    <property type="entry name" value="SRP54"/>
    <property type="match status" value="1"/>
</dbReference>
<keyword evidence="4" id="KW-0963">Cytoplasm</keyword>
<evidence type="ECO:0000256" key="7">
    <source>
        <dbReference type="ARBA" id="ARBA00023134"/>
    </source>
</evidence>
<feature type="domain" description="SRP54-type proteins GTP-binding" evidence="11">
    <location>
        <begin position="81"/>
        <end position="280"/>
    </location>
</feature>
<name>A0A6J6DB43_9ZZZZ</name>
<dbReference type="AlphaFoldDB" id="A0A6J6DB43"/>
<evidence type="ECO:0000256" key="5">
    <source>
        <dbReference type="ARBA" id="ARBA00022741"/>
    </source>
</evidence>
<dbReference type="GO" id="GO:0003924">
    <property type="term" value="F:GTPase activity"/>
    <property type="evidence" value="ECO:0007669"/>
    <property type="project" value="TreeGrafter"/>
</dbReference>
<dbReference type="PANTHER" id="PTHR43134">
    <property type="entry name" value="SIGNAL RECOGNITION PARTICLE RECEPTOR SUBUNIT ALPHA"/>
    <property type="match status" value="1"/>
</dbReference>
<dbReference type="InterPro" id="IPR003593">
    <property type="entry name" value="AAA+_ATPase"/>
</dbReference>
<evidence type="ECO:0000313" key="12">
    <source>
        <dbReference type="EMBL" id="CAB4560445.1"/>
    </source>
</evidence>
<keyword evidence="3" id="KW-1003">Cell membrane</keyword>
<dbReference type="CDD" id="cd17874">
    <property type="entry name" value="FtsY"/>
    <property type="match status" value="1"/>
</dbReference>
<comment type="similarity">
    <text evidence="2">Belongs to the GTP-binding SRP family.</text>
</comment>
<dbReference type="GO" id="GO:0005886">
    <property type="term" value="C:plasma membrane"/>
    <property type="evidence" value="ECO:0007669"/>
    <property type="project" value="UniProtKB-SubCell"/>
</dbReference>
<keyword evidence="8" id="KW-0472">Membrane</keyword>
<protein>
    <submittedName>
        <fullName evidence="12">Unannotated protein</fullName>
    </submittedName>
</protein>
<organism evidence="12">
    <name type="scientific">freshwater metagenome</name>
    <dbReference type="NCBI Taxonomy" id="449393"/>
    <lineage>
        <taxon>unclassified sequences</taxon>
        <taxon>metagenomes</taxon>
        <taxon>ecological metagenomes</taxon>
    </lineage>
</organism>
<evidence type="ECO:0000256" key="6">
    <source>
        <dbReference type="ARBA" id="ARBA00022801"/>
    </source>
</evidence>
<keyword evidence="7" id="KW-0342">GTP-binding</keyword>
<dbReference type="Gene3D" id="1.20.120.140">
    <property type="entry name" value="Signal recognition particle SRP54, nucleotide-binding domain"/>
    <property type="match status" value="1"/>
</dbReference>
<dbReference type="InterPro" id="IPR042101">
    <property type="entry name" value="SRP54_N_sf"/>
</dbReference>
<dbReference type="GO" id="GO:0005047">
    <property type="term" value="F:signal recognition particle binding"/>
    <property type="evidence" value="ECO:0007669"/>
    <property type="project" value="TreeGrafter"/>
</dbReference>
<evidence type="ECO:0000256" key="4">
    <source>
        <dbReference type="ARBA" id="ARBA00022490"/>
    </source>
</evidence>
<dbReference type="SMART" id="SM00382">
    <property type="entry name" value="AAA"/>
    <property type="match status" value="1"/>
</dbReference>
<dbReference type="EMBL" id="CAEZTK010000004">
    <property type="protein sequence ID" value="CAB4560445.1"/>
    <property type="molecule type" value="Genomic_DNA"/>
</dbReference>
<dbReference type="NCBIfam" id="TIGR00064">
    <property type="entry name" value="ftsY"/>
    <property type="match status" value="1"/>
</dbReference>
<evidence type="ECO:0000256" key="8">
    <source>
        <dbReference type="ARBA" id="ARBA00023136"/>
    </source>
</evidence>
<dbReference type="PANTHER" id="PTHR43134:SF1">
    <property type="entry name" value="SIGNAL RECOGNITION PARTICLE RECEPTOR SUBUNIT ALPHA"/>
    <property type="match status" value="1"/>
</dbReference>
<dbReference type="SMART" id="SM00962">
    <property type="entry name" value="SRP54"/>
    <property type="match status" value="1"/>
</dbReference>
<keyword evidence="9" id="KW-0675">Receptor</keyword>
<reference evidence="12" key="1">
    <citation type="submission" date="2020-05" db="EMBL/GenBank/DDBJ databases">
        <authorList>
            <person name="Chiriac C."/>
            <person name="Salcher M."/>
            <person name="Ghai R."/>
            <person name="Kavagutti S V."/>
        </authorList>
    </citation>
    <scope>NUCLEOTIDE SEQUENCE</scope>
</reference>
<proteinExistence type="inferred from homology"/>
<sequence length="280" mass="29538">MALFSKLIARIKGSSDPHSSDWSDLELELLQADLGPALASECIEQAKKIDGQSPQDALFRFLSSKLCSKSHGMNLSGSTSTSTILVVGVNGTGKTTSVAKLARFYKSSGNTVLMAAGDTFRAAAVDQLKTWGMRMDVPVISGQENGDPASVAFDAAKQAQANGVDVLIIDTAGRLHNKSDLMFELAKVKRVVEKTSPINEVLLVIDATTGQNGLAQAKIFSESVDVTGVILTKMDGTAKGGVALAIEAELGIPIKWIGTGESESDFSPFDPDAYLKTLLS</sequence>
<dbReference type="Gene3D" id="3.40.50.300">
    <property type="entry name" value="P-loop containing nucleotide triphosphate hydrolases"/>
    <property type="match status" value="1"/>
</dbReference>
<keyword evidence="5" id="KW-0547">Nucleotide-binding</keyword>
<evidence type="ECO:0000259" key="10">
    <source>
        <dbReference type="SMART" id="SM00382"/>
    </source>
</evidence>
<feature type="domain" description="AAA+ ATPase" evidence="10">
    <location>
        <begin position="80"/>
        <end position="231"/>
    </location>
</feature>
<dbReference type="GO" id="GO:0005525">
    <property type="term" value="F:GTP binding"/>
    <property type="evidence" value="ECO:0007669"/>
    <property type="project" value="UniProtKB-KW"/>
</dbReference>
<comment type="subcellular location">
    <subcellularLocation>
        <location evidence="1">Cell membrane</location>
        <topology evidence="1">Peripheral membrane protein</topology>
        <orientation evidence="1">Cytoplasmic side</orientation>
    </subcellularLocation>
</comment>
<accession>A0A6J6DB43</accession>